<gene>
    <name evidence="5" type="ORF">EV380_3035</name>
</gene>
<sequence>MDFLARRDEHAVEQMDRPDCDPVRLANTYRQFRLVNAAVSGWRRTWVRHIRPALSTTRATTLLDVGSGAGDIPRAFARWAAREGLALEVTAIDPDERAGAFMSSLPPVPGVSLRRAHTADLVAEGARYDVVTSNHLLHHLDDAQLAGLLADSEALAGRLVVHSDIARTRVGYALFSAGTLPLPASFIREDGLTSIRRSYRVNELREAVPDGWRVERQGPFRNLLIRRA</sequence>
<dbReference type="RefSeq" id="WP_130451792.1">
    <property type="nucleotide sequence ID" value="NZ_SHLA01000001.1"/>
</dbReference>
<feature type="domain" description="Methyltransferase" evidence="4">
    <location>
        <begin position="63"/>
        <end position="150"/>
    </location>
</feature>
<organism evidence="5 6">
    <name type="scientific">Zhihengliuella halotolerans</name>
    <dbReference type="NCBI Taxonomy" id="370736"/>
    <lineage>
        <taxon>Bacteria</taxon>
        <taxon>Bacillati</taxon>
        <taxon>Actinomycetota</taxon>
        <taxon>Actinomycetes</taxon>
        <taxon>Micrococcales</taxon>
        <taxon>Micrococcaceae</taxon>
        <taxon>Zhihengliuella</taxon>
    </lineage>
</organism>
<dbReference type="Proteomes" id="UP000292685">
    <property type="component" value="Unassembled WGS sequence"/>
</dbReference>
<dbReference type="SUPFAM" id="SSF53335">
    <property type="entry name" value="S-adenosyl-L-methionine-dependent methyltransferases"/>
    <property type="match status" value="1"/>
</dbReference>
<evidence type="ECO:0000256" key="3">
    <source>
        <dbReference type="ARBA" id="ARBA00022691"/>
    </source>
</evidence>
<evidence type="ECO:0000256" key="1">
    <source>
        <dbReference type="ARBA" id="ARBA00022603"/>
    </source>
</evidence>
<evidence type="ECO:0000256" key="2">
    <source>
        <dbReference type="ARBA" id="ARBA00022679"/>
    </source>
</evidence>
<comment type="caution">
    <text evidence="5">The sequence shown here is derived from an EMBL/GenBank/DDBJ whole genome shotgun (WGS) entry which is preliminary data.</text>
</comment>
<keyword evidence="2" id="KW-0808">Transferase</keyword>
<dbReference type="CDD" id="cd02440">
    <property type="entry name" value="AdoMet_MTases"/>
    <property type="match status" value="1"/>
</dbReference>
<name>A0A4Q8AGB6_9MICC</name>
<dbReference type="PANTHER" id="PTHR43464">
    <property type="entry name" value="METHYLTRANSFERASE"/>
    <property type="match status" value="1"/>
</dbReference>
<dbReference type="InterPro" id="IPR029063">
    <property type="entry name" value="SAM-dependent_MTases_sf"/>
</dbReference>
<dbReference type="OrthoDB" id="9800454at2"/>
<dbReference type="EMBL" id="SHLA01000001">
    <property type="protein sequence ID" value="RZU63417.1"/>
    <property type="molecule type" value="Genomic_DNA"/>
</dbReference>
<dbReference type="Pfam" id="PF13649">
    <property type="entry name" value="Methyltransf_25"/>
    <property type="match status" value="1"/>
</dbReference>
<dbReference type="AlphaFoldDB" id="A0A4Q8AGB6"/>
<accession>A0A4Q8AGB6</accession>
<keyword evidence="6" id="KW-1185">Reference proteome</keyword>
<dbReference type="GO" id="GO:0032259">
    <property type="term" value="P:methylation"/>
    <property type="evidence" value="ECO:0007669"/>
    <property type="project" value="UniProtKB-KW"/>
</dbReference>
<dbReference type="InterPro" id="IPR041698">
    <property type="entry name" value="Methyltransf_25"/>
</dbReference>
<dbReference type="PANTHER" id="PTHR43464:SF19">
    <property type="entry name" value="UBIQUINONE BIOSYNTHESIS O-METHYLTRANSFERASE, MITOCHONDRIAL"/>
    <property type="match status" value="1"/>
</dbReference>
<dbReference type="Gene3D" id="3.40.50.150">
    <property type="entry name" value="Vaccinia Virus protein VP39"/>
    <property type="match status" value="1"/>
</dbReference>
<evidence type="ECO:0000313" key="6">
    <source>
        <dbReference type="Proteomes" id="UP000292685"/>
    </source>
</evidence>
<keyword evidence="1 5" id="KW-0489">Methyltransferase</keyword>
<dbReference type="NCBIfam" id="NF004851">
    <property type="entry name" value="PRK06202.1"/>
    <property type="match status" value="1"/>
</dbReference>
<reference evidence="5 6" key="1">
    <citation type="submission" date="2019-02" db="EMBL/GenBank/DDBJ databases">
        <title>Sequencing the genomes of 1000 actinobacteria strains.</title>
        <authorList>
            <person name="Klenk H.-P."/>
        </authorList>
    </citation>
    <scope>NUCLEOTIDE SEQUENCE [LARGE SCALE GENOMIC DNA]</scope>
    <source>
        <strain evidence="5 6">DSM 17364</strain>
    </source>
</reference>
<proteinExistence type="predicted"/>
<keyword evidence="3" id="KW-0949">S-adenosyl-L-methionine</keyword>
<protein>
    <submittedName>
        <fullName evidence="5">2-polyprenyl-3-methyl-5-hydroxy-6-metoxy-1, 4-benzoquinol methylase</fullName>
    </submittedName>
</protein>
<evidence type="ECO:0000313" key="5">
    <source>
        <dbReference type="EMBL" id="RZU63417.1"/>
    </source>
</evidence>
<dbReference type="GO" id="GO:0008168">
    <property type="term" value="F:methyltransferase activity"/>
    <property type="evidence" value="ECO:0007669"/>
    <property type="project" value="UniProtKB-KW"/>
</dbReference>
<evidence type="ECO:0000259" key="4">
    <source>
        <dbReference type="Pfam" id="PF13649"/>
    </source>
</evidence>